<keyword evidence="3" id="KW-1185">Reference proteome</keyword>
<feature type="compositionally biased region" description="Polar residues" evidence="1">
    <location>
        <begin position="23"/>
        <end position="49"/>
    </location>
</feature>
<evidence type="ECO:0000313" key="3">
    <source>
        <dbReference type="Proteomes" id="UP000327118"/>
    </source>
</evidence>
<sequence length="296" mass="32134">MRLLQSSHSDERSDSDEHARGSLFSQIRSTTSSSNTSYAKGISSHSSVKSPRHDGKHSMMGNAMGDTQTNEHDTMSFLAEAPKSGPGGEDASDNIEVFLNSEAAFQSSGIPSFASASGMLSCTSPSFGVRSYLPTHHESHALEQSMFLGDRPASMPSVERSHFDKEGHEPGIIIDTNGIAHTLSIAEEAQRDISLQQAVMAKMKTGSVGSISNAVPAQSPTHTSPHENPYSEHQSIPSRLQSTWLSRSKAATLKWKSRSEPSPHPSPRFPKLVGLFRKRRTPDQENPLEKPSTITQ</sequence>
<feature type="compositionally biased region" description="Polar residues" evidence="1">
    <location>
        <begin position="231"/>
        <end position="246"/>
    </location>
</feature>
<feature type="region of interest" description="Disordered" evidence="1">
    <location>
        <begin position="1"/>
        <end position="69"/>
    </location>
</feature>
<dbReference type="Proteomes" id="UP000327118">
    <property type="component" value="Unassembled WGS sequence"/>
</dbReference>
<dbReference type="AlphaFoldDB" id="A0A5N6ZES6"/>
<reference evidence="3" key="1">
    <citation type="submission" date="2019-04" db="EMBL/GenBank/DDBJ databases">
        <title>Friends and foes A comparative genomics studyof 23 Aspergillus species from section Flavi.</title>
        <authorList>
            <consortium name="DOE Joint Genome Institute"/>
            <person name="Kjaerbolling I."/>
            <person name="Vesth T."/>
            <person name="Frisvad J.C."/>
            <person name="Nybo J.L."/>
            <person name="Theobald S."/>
            <person name="Kildgaard S."/>
            <person name="Isbrandt T."/>
            <person name="Kuo A."/>
            <person name="Sato A."/>
            <person name="Lyhne E.K."/>
            <person name="Kogle M.E."/>
            <person name="Wiebenga A."/>
            <person name="Kun R.S."/>
            <person name="Lubbers R.J."/>
            <person name="Makela M.R."/>
            <person name="Barry K."/>
            <person name="Chovatia M."/>
            <person name="Clum A."/>
            <person name="Daum C."/>
            <person name="Haridas S."/>
            <person name="He G."/>
            <person name="LaButti K."/>
            <person name="Lipzen A."/>
            <person name="Mondo S."/>
            <person name="Riley R."/>
            <person name="Salamov A."/>
            <person name="Simmons B.A."/>
            <person name="Magnuson J.K."/>
            <person name="Henrissat B."/>
            <person name="Mortensen U.H."/>
            <person name="Larsen T.O."/>
            <person name="Devries R.P."/>
            <person name="Grigoriev I.V."/>
            <person name="Machida M."/>
            <person name="Baker S.E."/>
            <person name="Andersen M.R."/>
        </authorList>
    </citation>
    <scope>NUCLEOTIDE SEQUENCE [LARGE SCALE GENOMIC DNA]</scope>
    <source>
        <strain evidence="3">CBS 553.77</strain>
    </source>
</reference>
<dbReference type="OrthoDB" id="4188313at2759"/>
<feature type="compositionally biased region" description="Basic and acidic residues" evidence="1">
    <location>
        <begin position="8"/>
        <end position="20"/>
    </location>
</feature>
<gene>
    <name evidence="2" type="ORF">BDV28DRAFT_127771</name>
</gene>
<evidence type="ECO:0000313" key="2">
    <source>
        <dbReference type="EMBL" id="KAE8356174.1"/>
    </source>
</evidence>
<evidence type="ECO:0000256" key="1">
    <source>
        <dbReference type="SAM" id="MobiDB-lite"/>
    </source>
</evidence>
<feature type="compositionally biased region" description="Polar residues" evidence="1">
    <location>
        <begin position="210"/>
        <end position="223"/>
    </location>
</feature>
<dbReference type="EMBL" id="ML739042">
    <property type="protein sequence ID" value="KAE8356174.1"/>
    <property type="molecule type" value="Genomic_DNA"/>
</dbReference>
<accession>A0A5N6ZES6</accession>
<proteinExistence type="predicted"/>
<name>A0A5N6ZES6_9EURO</name>
<protein>
    <submittedName>
        <fullName evidence="2">Uncharacterized protein</fullName>
    </submittedName>
</protein>
<feature type="region of interest" description="Disordered" evidence="1">
    <location>
        <begin position="210"/>
        <end position="296"/>
    </location>
</feature>
<organism evidence="2 3">
    <name type="scientific">Aspergillus coremiiformis</name>
    <dbReference type="NCBI Taxonomy" id="138285"/>
    <lineage>
        <taxon>Eukaryota</taxon>
        <taxon>Fungi</taxon>
        <taxon>Dikarya</taxon>
        <taxon>Ascomycota</taxon>
        <taxon>Pezizomycotina</taxon>
        <taxon>Eurotiomycetes</taxon>
        <taxon>Eurotiomycetidae</taxon>
        <taxon>Eurotiales</taxon>
        <taxon>Aspergillaceae</taxon>
        <taxon>Aspergillus</taxon>
        <taxon>Aspergillus subgen. Circumdati</taxon>
    </lineage>
</organism>